<reference evidence="2 3" key="1">
    <citation type="submission" date="2020-08" db="EMBL/GenBank/DDBJ databases">
        <title>Genomic Encyclopedia of Type Strains, Phase IV (KMG-IV): sequencing the most valuable type-strain genomes for metagenomic binning, comparative biology and taxonomic classification.</title>
        <authorList>
            <person name="Goeker M."/>
        </authorList>
    </citation>
    <scope>NUCLEOTIDE SEQUENCE [LARGE SCALE GENOMIC DNA]</scope>
    <source>
        <strain evidence="2 3">DSM 25481</strain>
    </source>
</reference>
<accession>A0A7W6GFK4</accession>
<name>A0A7W6GFK4_9HYPH</name>
<gene>
    <name evidence="2" type="ORF">GGR24_002673</name>
</gene>
<comment type="caution">
    <text evidence="2">The sequence shown here is derived from an EMBL/GenBank/DDBJ whole genome shotgun (WGS) entry which is preliminary data.</text>
</comment>
<dbReference type="SUPFAM" id="SSF158682">
    <property type="entry name" value="TerB-like"/>
    <property type="match status" value="1"/>
</dbReference>
<dbReference type="RefSeq" id="WP_183395856.1">
    <property type="nucleotide sequence ID" value="NZ_JACIDR010000004.1"/>
</dbReference>
<dbReference type="InterPro" id="IPR007486">
    <property type="entry name" value="YebE"/>
</dbReference>
<dbReference type="CDD" id="cd07178">
    <property type="entry name" value="terB_like_YebE"/>
    <property type="match status" value="1"/>
</dbReference>
<dbReference type="Gene3D" id="1.10.3680.10">
    <property type="entry name" value="TerB-like"/>
    <property type="match status" value="1"/>
</dbReference>
<protein>
    <submittedName>
        <fullName evidence="2">Uncharacterized membrane protein YebE (DUF533 family)</fullName>
    </submittedName>
</protein>
<feature type="compositionally biased region" description="Pro residues" evidence="1">
    <location>
        <begin position="118"/>
        <end position="132"/>
    </location>
</feature>
<dbReference type="AlphaFoldDB" id="A0A7W6GFK4"/>
<evidence type="ECO:0000313" key="2">
    <source>
        <dbReference type="EMBL" id="MBB3973996.1"/>
    </source>
</evidence>
<evidence type="ECO:0000313" key="3">
    <source>
        <dbReference type="Proteomes" id="UP000528964"/>
    </source>
</evidence>
<feature type="region of interest" description="Disordered" evidence="1">
    <location>
        <begin position="13"/>
        <end position="42"/>
    </location>
</feature>
<dbReference type="Proteomes" id="UP000528964">
    <property type="component" value="Unassembled WGS sequence"/>
</dbReference>
<dbReference type="EMBL" id="JACIDR010000004">
    <property type="protein sequence ID" value="MBB3973996.1"/>
    <property type="molecule type" value="Genomic_DNA"/>
</dbReference>
<sequence>MFDARTILDQLLGAGQQAGKGRPAPSGDRRPAPQGGGSGDLMKQVQDLARGNLGGLAGGAIAGSLATVLLGGRKKSPLSGSGMQLGGLAILGGLAYKAWQNYQAKQAEQGGGQQQPAAPEPGPVQIAPPPAETPFAPSTANEEQTLGLLLVRAMIAAARADGRIDGEEISKIRQGLQASGSAADEQAFLLEQLGRPDDLDGIAAEARGPQIASEVWLAARLTIDADTPAEQAFLKTFADKLGLGAPLVAHLEATAAQAKQSGVSAA</sequence>
<feature type="region of interest" description="Disordered" evidence="1">
    <location>
        <begin position="106"/>
        <end position="140"/>
    </location>
</feature>
<dbReference type="Pfam" id="PF04391">
    <property type="entry name" value="DUF533"/>
    <property type="match status" value="1"/>
</dbReference>
<organism evidence="2 3">
    <name type="scientific">Hansschlegelia beijingensis</name>
    <dbReference type="NCBI Taxonomy" id="1133344"/>
    <lineage>
        <taxon>Bacteria</taxon>
        <taxon>Pseudomonadati</taxon>
        <taxon>Pseudomonadota</taxon>
        <taxon>Alphaproteobacteria</taxon>
        <taxon>Hyphomicrobiales</taxon>
        <taxon>Methylopilaceae</taxon>
        <taxon>Hansschlegelia</taxon>
    </lineage>
</organism>
<keyword evidence="3" id="KW-1185">Reference proteome</keyword>
<dbReference type="InterPro" id="IPR029024">
    <property type="entry name" value="TerB-like"/>
</dbReference>
<proteinExistence type="predicted"/>
<evidence type="ECO:0000256" key="1">
    <source>
        <dbReference type="SAM" id="MobiDB-lite"/>
    </source>
</evidence>